<accession>A0ABR2HUJ4</accession>
<sequence>IIQLDIIANLTSLSGVVHRICRTGIYTDNIFRPFKFQIKNNVDKAGTSPSGSFVFLIINGKLFFTTVYQSNLITELIGNRDAFFYDAAFNNEENLFITLSNDSCFHIFEIYPPIHICAKSINIPSRPISFNYFQLINSIKVTVEGQENFFFKFPNLFDPNDPPELQLITNISQDENKNFFPIFDQKEIIEENETNESIVAENQVEPPSNLKDFALQTLKKGREIQYRQRKLNERYESILKRINNDKLIYFDIIKRLNSAKENVTRQVKRIYNILNVADDYTGLILSEPERIDEISNKIENVICDDDAVNREQETEFKNFNFFERIEEISINRID</sequence>
<dbReference type="EMBL" id="JAPFFF010000023">
    <property type="protein sequence ID" value="KAK8852810.1"/>
    <property type="molecule type" value="Genomic_DNA"/>
</dbReference>
<keyword evidence="2" id="KW-1185">Reference proteome</keyword>
<gene>
    <name evidence="1" type="ORF">M9Y10_017801</name>
</gene>
<protein>
    <submittedName>
        <fullName evidence="1">Uncharacterized protein</fullName>
    </submittedName>
</protein>
<evidence type="ECO:0000313" key="1">
    <source>
        <dbReference type="EMBL" id="KAK8852810.1"/>
    </source>
</evidence>
<proteinExistence type="predicted"/>
<comment type="caution">
    <text evidence="1">The sequence shown here is derived from an EMBL/GenBank/DDBJ whole genome shotgun (WGS) entry which is preliminary data.</text>
</comment>
<dbReference type="Proteomes" id="UP001470230">
    <property type="component" value="Unassembled WGS sequence"/>
</dbReference>
<reference evidence="1 2" key="1">
    <citation type="submission" date="2024-04" db="EMBL/GenBank/DDBJ databases">
        <title>Tritrichomonas musculus Genome.</title>
        <authorList>
            <person name="Alves-Ferreira E."/>
            <person name="Grigg M."/>
            <person name="Lorenzi H."/>
            <person name="Galac M."/>
        </authorList>
    </citation>
    <scope>NUCLEOTIDE SEQUENCE [LARGE SCALE GENOMIC DNA]</scope>
    <source>
        <strain evidence="1 2">EAF2021</strain>
    </source>
</reference>
<name>A0ABR2HUJ4_9EUKA</name>
<organism evidence="1 2">
    <name type="scientific">Tritrichomonas musculus</name>
    <dbReference type="NCBI Taxonomy" id="1915356"/>
    <lineage>
        <taxon>Eukaryota</taxon>
        <taxon>Metamonada</taxon>
        <taxon>Parabasalia</taxon>
        <taxon>Tritrichomonadida</taxon>
        <taxon>Tritrichomonadidae</taxon>
        <taxon>Tritrichomonas</taxon>
    </lineage>
</organism>
<feature type="non-terminal residue" evidence="1">
    <location>
        <position position="1"/>
    </location>
</feature>
<evidence type="ECO:0000313" key="2">
    <source>
        <dbReference type="Proteomes" id="UP001470230"/>
    </source>
</evidence>